<comment type="subcellular location">
    <subcellularLocation>
        <location evidence="1">Membrane</location>
        <topology evidence="1">Multi-pass membrane protein</topology>
    </subcellularLocation>
</comment>
<evidence type="ECO:0000256" key="12">
    <source>
        <dbReference type="SAM" id="MobiDB-lite"/>
    </source>
</evidence>
<proteinExistence type="predicted"/>
<evidence type="ECO:0000259" key="14">
    <source>
        <dbReference type="Pfam" id="PF00520"/>
    </source>
</evidence>
<feature type="region of interest" description="Disordered" evidence="12">
    <location>
        <begin position="669"/>
        <end position="719"/>
    </location>
</feature>
<dbReference type="Gene3D" id="1.10.287.70">
    <property type="match status" value="1"/>
</dbReference>
<accession>A0AAF3F0K3</accession>
<protein>
    <submittedName>
        <fullName evidence="16">Ion transport domain-containing protein</fullName>
    </submittedName>
</protein>
<dbReference type="PANTHER" id="PTHR47143">
    <property type="entry name" value="TRANSIENT RECEPTOR POTENTIAL CATION CHANNEL PROTEIN PAINLESS"/>
    <property type="match status" value="1"/>
</dbReference>
<sequence>MCVCLCDEAAQVWISLLVRRNGAKQIGHDEVCSVLLQHNADLNSRNVFEETALDLAASRGHLSCVRVLISHGSNVNGDKFVSTTPLHHAAEKGHDKVVQFLLDKEANIAAINPKGQSALELALDCNEREVARVLLMDKNWEMLMKRSKEMPNGRHKEERITPMRQLLAKFPEIASLAMDRCISHGNTGPLAVVNYNFEYIDDTFMMPAGQGQILKACDDEGLYPFNEDGHVRKEAEPYNRNMDRIYLEHPLKLMANSERIQLLSHPLVVALLKYKWNHLGRYVYYSASFVYLIFLISLTTFLALIPAPFNVKMPDGNGTLMDVMDHLKTTCDQIDNYYTPLAHFCKTIVVLLAAAQIIKEMYQLWTRRWAYLSVENLLEIFIYVSALITMIDWSPCTEHSAIRLNWQWMLATLGTFIAWINLLLLIRKLPRFGIFVLMFFDVFKTFSKFAIIFILFILAFSVTFFLMMQNRPEFSSIPLSVIKTTVMTIGEMEYNGIFHGALDNHEEGLFTKEIAFPVFFIFCIVMTILLMNLLVGLAVDDIKSVQEKAEIKRLSMQVDLVLQVERSMSFLRRRITRSHYALYPNKMSLWKKFRRLFGSDQLGSLSEIISQHSAEEESSEMRREFAMQREALNHLQSNIDYLYERQVKFEGILEMILQKLDNIENKANEQQRTQVVEEKTQDDEVSQPVEPDQEPNESLQSEEPSQPQPFSIRGRRGRF</sequence>
<reference evidence="16" key="1">
    <citation type="submission" date="2024-02" db="UniProtKB">
        <authorList>
            <consortium name="WormBaseParasite"/>
        </authorList>
    </citation>
    <scope>IDENTIFICATION</scope>
</reference>
<feature type="transmembrane region" description="Helical" evidence="13">
    <location>
        <begin position="446"/>
        <end position="468"/>
    </location>
</feature>
<keyword evidence="9 13" id="KW-0472">Membrane</keyword>
<evidence type="ECO:0000256" key="8">
    <source>
        <dbReference type="ARBA" id="ARBA00023065"/>
    </source>
</evidence>
<dbReference type="AlphaFoldDB" id="A0AAF3F0K3"/>
<dbReference type="PROSITE" id="PS50088">
    <property type="entry name" value="ANK_REPEAT"/>
    <property type="match status" value="2"/>
</dbReference>
<feature type="repeat" description="ANK" evidence="11">
    <location>
        <begin position="81"/>
        <end position="113"/>
    </location>
</feature>
<keyword evidence="4 13" id="KW-0812">Transmembrane</keyword>
<evidence type="ECO:0000256" key="10">
    <source>
        <dbReference type="ARBA" id="ARBA00023303"/>
    </source>
</evidence>
<keyword evidence="5" id="KW-0677">Repeat</keyword>
<evidence type="ECO:0000313" key="15">
    <source>
        <dbReference type="Proteomes" id="UP000887575"/>
    </source>
</evidence>
<feature type="repeat" description="ANK" evidence="11">
    <location>
        <begin position="48"/>
        <end position="80"/>
    </location>
</feature>
<feature type="compositionally biased region" description="Polar residues" evidence="12">
    <location>
        <begin position="696"/>
        <end position="709"/>
    </location>
</feature>
<keyword evidence="15" id="KW-1185">Reference proteome</keyword>
<evidence type="ECO:0000256" key="6">
    <source>
        <dbReference type="ARBA" id="ARBA00022989"/>
    </source>
</evidence>
<evidence type="ECO:0000256" key="5">
    <source>
        <dbReference type="ARBA" id="ARBA00022737"/>
    </source>
</evidence>
<dbReference type="PANTHER" id="PTHR47143:SF3">
    <property type="entry name" value="PWWP DOMAIN-CONTAINING PROTEIN"/>
    <property type="match status" value="1"/>
</dbReference>
<keyword evidence="2" id="KW-0813">Transport</keyword>
<keyword evidence="3" id="KW-0716">Sensory transduction</keyword>
<keyword evidence="6 13" id="KW-1133">Transmembrane helix</keyword>
<evidence type="ECO:0000256" key="3">
    <source>
        <dbReference type="ARBA" id="ARBA00022606"/>
    </source>
</evidence>
<evidence type="ECO:0000256" key="4">
    <source>
        <dbReference type="ARBA" id="ARBA00022692"/>
    </source>
</evidence>
<evidence type="ECO:0000256" key="7">
    <source>
        <dbReference type="ARBA" id="ARBA00023043"/>
    </source>
</evidence>
<feature type="transmembrane region" description="Helical" evidence="13">
    <location>
        <begin position="337"/>
        <end position="358"/>
    </location>
</feature>
<feature type="transmembrane region" description="Helical" evidence="13">
    <location>
        <begin position="282"/>
        <end position="305"/>
    </location>
</feature>
<feature type="transmembrane region" description="Helical" evidence="13">
    <location>
        <begin position="514"/>
        <end position="539"/>
    </location>
</feature>
<dbReference type="SUPFAM" id="SSF48403">
    <property type="entry name" value="Ankyrin repeat"/>
    <property type="match status" value="1"/>
</dbReference>
<dbReference type="GO" id="GO:1902495">
    <property type="term" value="C:transmembrane transporter complex"/>
    <property type="evidence" value="ECO:0007669"/>
    <property type="project" value="TreeGrafter"/>
</dbReference>
<keyword evidence="8" id="KW-0406">Ion transport</keyword>
<feature type="compositionally biased region" description="Acidic residues" evidence="12">
    <location>
        <begin position="680"/>
        <end position="695"/>
    </location>
</feature>
<dbReference type="Pfam" id="PF00520">
    <property type="entry name" value="Ion_trans"/>
    <property type="match status" value="1"/>
</dbReference>
<evidence type="ECO:0000256" key="11">
    <source>
        <dbReference type="PROSITE-ProRule" id="PRU00023"/>
    </source>
</evidence>
<feature type="compositionally biased region" description="Basic and acidic residues" evidence="12">
    <location>
        <begin position="669"/>
        <end position="679"/>
    </location>
</feature>
<dbReference type="Pfam" id="PF12796">
    <property type="entry name" value="Ank_2"/>
    <property type="match status" value="2"/>
</dbReference>
<dbReference type="InterPro" id="IPR052076">
    <property type="entry name" value="TRP_cation_channel"/>
</dbReference>
<keyword evidence="7 11" id="KW-0040">ANK repeat</keyword>
<dbReference type="Proteomes" id="UP000887575">
    <property type="component" value="Unassembled WGS sequence"/>
</dbReference>
<feature type="domain" description="Ion transport" evidence="14">
    <location>
        <begin position="315"/>
        <end position="549"/>
    </location>
</feature>
<dbReference type="InterPro" id="IPR036770">
    <property type="entry name" value="Ankyrin_rpt-contain_sf"/>
</dbReference>
<evidence type="ECO:0000256" key="1">
    <source>
        <dbReference type="ARBA" id="ARBA00004141"/>
    </source>
</evidence>
<dbReference type="WBParaSite" id="MBELARI_LOCUS19419">
    <property type="protein sequence ID" value="MBELARI_LOCUS19419"/>
    <property type="gene ID" value="MBELARI_LOCUS19419"/>
</dbReference>
<evidence type="ECO:0000313" key="16">
    <source>
        <dbReference type="WBParaSite" id="MBELARI_LOCUS19419"/>
    </source>
</evidence>
<evidence type="ECO:0000256" key="13">
    <source>
        <dbReference type="SAM" id="Phobius"/>
    </source>
</evidence>
<feature type="transmembrane region" description="Helical" evidence="13">
    <location>
        <begin position="406"/>
        <end position="426"/>
    </location>
</feature>
<dbReference type="InterPro" id="IPR002110">
    <property type="entry name" value="Ankyrin_rpt"/>
</dbReference>
<dbReference type="Gene3D" id="1.25.40.20">
    <property type="entry name" value="Ankyrin repeat-containing domain"/>
    <property type="match status" value="1"/>
</dbReference>
<keyword evidence="10" id="KW-0407">Ion channel</keyword>
<feature type="transmembrane region" description="Helical" evidence="13">
    <location>
        <begin position="370"/>
        <end position="391"/>
    </location>
</feature>
<evidence type="ECO:0000256" key="9">
    <source>
        <dbReference type="ARBA" id="ARBA00023136"/>
    </source>
</evidence>
<organism evidence="15 16">
    <name type="scientific">Mesorhabditis belari</name>
    <dbReference type="NCBI Taxonomy" id="2138241"/>
    <lineage>
        <taxon>Eukaryota</taxon>
        <taxon>Metazoa</taxon>
        <taxon>Ecdysozoa</taxon>
        <taxon>Nematoda</taxon>
        <taxon>Chromadorea</taxon>
        <taxon>Rhabditida</taxon>
        <taxon>Rhabditina</taxon>
        <taxon>Rhabditomorpha</taxon>
        <taxon>Rhabditoidea</taxon>
        <taxon>Rhabditidae</taxon>
        <taxon>Mesorhabditinae</taxon>
        <taxon>Mesorhabditis</taxon>
    </lineage>
</organism>
<dbReference type="InterPro" id="IPR005821">
    <property type="entry name" value="Ion_trans_dom"/>
</dbReference>
<evidence type="ECO:0000256" key="2">
    <source>
        <dbReference type="ARBA" id="ARBA00022448"/>
    </source>
</evidence>
<name>A0AAF3F0K3_9BILA</name>
<dbReference type="SMART" id="SM00248">
    <property type="entry name" value="ANK"/>
    <property type="match status" value="4"/>
</dbReference>
<dbReference type="GO" id="GO:0005216">
    <property type="term" value="F:monoatomic ion channel activity"/>
    <property type="evidence" value="ECO:0007669"/>
    <property type="project" value="InterPro"/>
</dbReference>
<dbReference type="PROSITE" id="PS50297">
    <property type="entry name" value="ANK_REP_REGION"/>
    <property type="match status" value="2"/>
</dbReference>